<dbReference type="SUPFAM" id="SSF53335">
    <property type="entry name" value="S-adenosyl-L-methionine-dependent methyltransferases"/>
    <property type="match status" value="1"/>
</dbReference>
<evidence type="ECO:0000313" key="4">
    <source>
        <dbReference type="EMBL" id="CAF4213582.1"/>
    </source>
</evidence>
<dbReference type="InterPro" id="IPR029063">
    <property type="entry name" value="SAM-dependent_MTases_sf"/>
</dbReference>
<dbReference type="AlphaFoldDB" id="A0A813PZW6"/>
<dbReference type="EMBL" id="CAJNOQ010000126">
    <property type="protein sequence ID" value="CAF0760784.1"/>
    <property type="molecule type" value="Genomic_DNA"/>
</dbReference>
<dbReference type="Proteomes" id="UP000681722">
    <property type="component" value="Unassembled WGS sequence"/>
</dbReference>
<sequence>MLSVHDVNWNSKSTRVLDFACGTGLITRNLQDHVSKILGVDISEKMIEIYNKKFENNDNIHGICTDILSSDFNDEISTDFDVIVIANALHHLGDPKGVLLKLSSYLKPGGHVIVLDFFNCKETHEGRSQLFPKHADHASCMASHIHGFTPEQFEDMFKSIGLSEVVTDTSSWQYEFEKDGEKFYMKYILGHGKK</sequence>
<dbReference type="CDD" id="cd02440">
    <property type="entry name" value="AdoMet_MTases"/>
    <property type="match status" value="1"/>
</dbReference>
<organism evidence="1 5">
    <name type="scientific">Didymodactylos carnosus</name>
    <dbReference type="NCBI Taxonomy" id="1234261"/>
    <lineage>
        <taxon>Eukaryota</taxon>
        <taxon>Metazoa</taxon>
        <taxon>Spiralia</taxon>
        <taxon>Gnathifera</taxon>
        <taxon>Rotifera</taxon>
        <taxon>Eurotatoria</taxon>
        <taxon>Bdelloidea</taxon>
        <taxon>Philodinida</taxon>
        <taxon>Philodinidae</taxon>
        <taxon>Didymodactylos</taxon>
    </lineage>
</organism>
<evidence type="ECO:0000313" key="3">
    <source>
        <dbReference type="EMBL" id="CAF3541629.1"/>
    </source>
</evidence>
<dbReference type="Pfam" id="PF13489">
    <property type="entry name" value="Methyltransf_23"/>
    <property type="match status" value="1"/>
</dbReference>
<proteinExistence type="predicted"/>
<dbReference type="Proteomes" id="UP000663829">
    <property type="component" value="Unassembled WGS sequence"/>
</dbReference>
<evidence type="ECO:0000313" key="1">
    <source>
        <dbReference type="EMBL" id="CAF0760784.1"/>
    </source>
</evidence>
<protein>
    <submittedName>
        <fullName evidence="1">Uncharacterized protein</fullName>
    </submittedName>
</protein>
<comment type="caution">
    <text evidence="1">The sequence shown here is derived from an EMBL/GenBank/DDBJ whole genome shotgun (WGS) entry which is preliminary data.</text>
</comment>
<dbReference type="PANTHER" id="PTHR43861">
    <property type="entry name" value="TRANS-ACONITATE 2-METHYLTRANSFERASE-RELATED"/>
    <property type="match status" value="1"/>
</dbReference>
<dbReference type="Proteomes" id="UP000677228">
    <property type="component" value="Unassembled WGS sequence"/>
</dbReference>
<evidence type="ECO:0000313" key="5">
    <source>
        <dbReference type="Proteomes" id="UP000663829"/>
    </source>
</evidence>
<dbReference type="EMBL" id="CAJOBA010048522">
    <property type="protein sequence ID" value="CAF4213582.1"/>
    <property type="molecule type" value="Genomic_DNA"/>
</dbReference>
<dbReference type="Proteomes" id="UP000682733">
    <property type="component" value="Unassembled WGS sequence"/>
</dbReference>
<reference evidence="1" key="1">
    <citation type="submission" date="2021-02" db="EMBL/GenBank/DDBJ databases">
        <authorList>
            <person name="Nowell W R."/>
        </authorList>
    </citation>
    <scope>NUCLEOTIDE SEQUENCE</scope>
</reference>
<gene>
    <name evidence="1" type="ORF">GPM918_LOCUS1372</name>
    <name evidence="2" type="ORF">OVA965_LOCUS33299</name>
    <name evidence="3" type="ORF">SRO942_LOCUS1372</name>
    <name evidence="4" type="ORF">TMI583_LOCUS34183</name>
</gene>
<keyword evidence="5" id="KW-1185">Reference proteome</keyword>
<accession>A0A813PZW6</accession>
<dbReference type="EMBL" id="CAJNOK010026784">
    <property type="protein sequence ID" value="CAF1408735.1"/>
    <property type="molecule type" value="Genomic_DNA"/>
</dbReference>
<evidence type="ECO:0000313" key="2">
    <source>
        <dbReference type="EMBL" id="CAF1408735.1"/>
    </source>
</evidence>
<dbReference type="OrthoDB" id="3647at2759"/>
<dbReference type="Gene3D" id="3.40.50.150">
    <property type="entry name" value="Vaccinia Virus protein VP39"/>
    <property type="match status" value="1"/>
</dbReference>
<dbReference type="EMBL" id="CAJOBC010000126">
    <property type="protein sequence ID" value="CAF3541629.1"/>
    <property type="molecule type" value="Genomic_DNA"/>
</dbReference>
<name>A0A813PZW6_9BILA</name>